<feature type="signal peptide" evidence="1">
    <location>
        <begin position="1"/>
        <end position="19"/>
    </location>
</feature>
<proteinExistence type="predicted"/>
<evidence type="ECO:0000313" key="3">
    <source>
        <dbReference type="Proteomes" id="UP000799771"/>
    </source>
</evidence>
<evidence type="ECO:0000256" key="1">
    <source>
        <dbReference type="SAM" id="SignalP"/>
    </source>
</evidence>
<dbReference type="Proteomes" id="UP000799771">
    <property type="component" value="Unassembled WGS sequence"/>
</dbReference>
<sequence>MLLTSLLATLLSTVPTTLSAPVTVPVTLDNYPYQCGYARTRWNSSVIAGLSAWGTCTPFFWNATIVDYQDAFAYGIYGGCACRFYLNEEDCKGEVDVPVYTEPTPRWSDPFFDDPKPKWYDCDRME</sequence>
<dbReference type="OrthoDB" id="3672587at2759"/>
<keyword evidence="1" id="KW-0732">Signal</keyword>
<name>A0A6A6AJ21_9PLEO</name>
<evidence type="ECO:0000313" key="2">
    <source>
        <dbReference type="EMBL" id="KAF2131800.1"/>
    </source>
</evidence>
<reference evidence="2" key="1">
    <citation type="journal article" date="2020" name="Stud. Mycol.">
        <title>101 Dothideomycetes genomes: a test case for predicting lifestyles and emergence of pathogens.</title>
        <authorList>
            <person name="Haridas S."/>
            <person name="Albert R."/>
            <person name="Binder M."/>
            <person name="Bloem J."/>
            <person name="Labutti K."/>
            <person name="Salamov A."/>
            <person name="Andreopoulos B."/>
            <person name="Baker S."/>
            <person name="Barry K."/>
            <person name="Bills G."/>
            <person name="Bluhm B."/>
            <person name="Cannon C."/>
            <person name="Castanera R."/>
            <person name="Culley D."/>
            <person name="Daum C."/>
            <person name="Ezra D."/>
            <person name="Gonzalez J."/>
            <person name="Henrissat B."/>
            <person name="Kuo A."/>
            <person name="Liang C."/>
            <person name="Lipzen A."/>
            <person name="Lutzoni F."/>
            <person name="Magnuson J."/>
            <person name="Mondo S."/>
            <person name="Nolan M."/>
            <person name="Ohm R."/>
            <person name="Pangilinan J."/>
            <person name="Park H.-J."/>
            <person name="Ramirez L."/>
            <person name="Alfaro M."/>
            <person name="Sun H."/>
            <person name="Tritt A."/>
            <person name="Yoshinaga Y."/>
            <person name="Zwiers L.-H."/>
            <person name="Turgeon B."/>
            <person name="Goodwin S."/>
            <person name="Spatafora J."/>
            <person name="Crous P."/>
            <person name="Grigoriev I."/>
        </authorList>
    </citation>
    <scope>NUCLEOTIDE SEQUENCE</scope>
    <source>
        <strain evidence="2">CBS 119687</strain>
    </source>
</reference>
<protein>
    <submittedName>
        <fullName evidence="2">Uncharacterized protein</fullName>
    </submittedName>
</protein>
<dbReference type="AlphaFoldDB" id="A0A6A6AJ21"/>
<dbReference type="RefSeq" id="XP_033526187.1">
    <property type="nucleotide sequence ID" value="XM_033672815.1"/>
</dbReference>
<dbReference type="GeneID" id="54413247"/>
<keyword evidence="3" id="KW-1185">Reference proteome</keyword>
<accession>A0A6A6AJ21</accession>
<gene>
    <name evidence="2" type="ORF">P153DRAFT_430016</name>
</gene>
<organism evidence="2 3">
    <name type="scientific">Dothidotthia symphoricarpi CBS 119687</name>
    <dbReference type="NCBI Taxonomy" id="1392245"/>
    <lineage>
        <taxon>Eukaryota</taxon>
        <taxon>Fungi</taxon>
        <taxon>Dikarya</taxon>
        <taxon>Ascomycota</taxon>
        <taxon>Pezizomycotina</taxon>
        <taxon>Dothideomycetes</taxon>
        <taxon>Pleosporomycetidae</taxon>
        <taxon>Pleosporales</taxon>
        <taxon>Dothidotthiaceae</taxon>
        <taxon>Dothidotthia</taxon>
    </lineage>
</organism>
<dbReference type="EMBL" id="ML977502">
    <property type="protein sequence ID" value="KAF2131800.1"/>
    <property type="molecule type" value="Genomic_DNA"/>
</dbReference>
<feature type="chain" id="PRO_5025339636" evidence="1">
    <location>
        <begin position="20"/>
        <end position="126"/>
    </location>
</feature>